<evidence type="ECO:0000313" key="1">
    <source>
        <dbReference type="EMBL" id="KAK2159791.1"/>
    </source>
</evidence>
<dbReference type="AlphaFoldDB" id="A0AAD9N9A9"/>
<dbReference type="Proteomes" id="UP001208570">
    <property type="component" value="Unassembled WGS sequence"/>
</dbReference>
<organism evidence="1 2">
    <name type="scientific">Paralvinella palmiformis</name>
    <dbReference type="NCBI Taxonomy" id="53620"/>
    <lineage>
        <taxon>Eukaryota</taxon>
        <taxon>Metazoa</taxon>
        <taxon>Spiralia</taxon>
        <taxon>Lophotrochozoa</taxon>
        <taxon>Annelida</taxon>
        <taxon>Polychaeta</taxon>
        <taxon>Sedentaria</taxon>
        <taxon>Canalipalpata</taxon>
        <taxon>Terebellida</taxon>
        <taxon>Terebelliformia</taxon>
        <taxon>Alvinellidae</taxon>
        <taxon>Paralvinella</taxon>
    </lineage>
</organism>
<dbReference type="PANTHER" id="PTHR12363">
    <property type="entry name" value="TRANSPORTIN 3 AND IMPORTIN 13"/>
    <property type="match status" value="1"/>
</dbReference>
<dbReference type="InterPro" id="IPR057942">
    <property type="entry name" value="TPR_TNPO3_IPO13_3rd"/>
</dbReference>
<dbReference type="Pfam" id="PF24139">
    <property type="entry name" value="TPR_TNPO3_IPO13_4th"/>
    <property type="match status" value="1"/>
</dbReference>
<proteinExistence type="predicted"/>
<comment type="caution">
    <text evidence="1">The sequence shown here is derived from an EMBL/GenBank/DDBJ whole genome shotgun (WGS) entry which is preliminary data.</text>
</comment>
<dbReference type="GO" id="GO:0006606">
    <property type="term" value="P:protein import into nucleus"/>
    <property type="evidence" value="ECO:0007669"/>
    <property type="project" value="TreeGrafter"/>
</dbReference>
<dbReference type="GO" id="GO:0005737">
    <property type="term" value="C:cytoplasm"/>
    <property type="evidence" value="ECO:0007669"/>
    <property type="project" value="TreeGrafter"/>
</dbReference>
<gene>
    <name evidence="1" type="ORF">LSH36_146g05011</name>
</gene>
<dbReference type="InterPro" id="IPR011989">
    <property type="entry name" value="ARM-like"/>
</dbReference>
<sequence>MAQNKGSKTLSGRRGRLRADSGATRLVVRDEATTRCMENVDMGCTDDVYISCTENVNIQQYKEAYLTKCFSLMANQWLVNYTFDDPVLQFLLTGLQQQQVATAAAKSLENISSQCRGHMANHLDGLLQIVQAVDTFNVSEEATTGLLKGAASILTKVPHEKVTNALRQLCTYQVEALKKVLEQQDQKMAIGNKHHDPAVWLDRLAAIFRNLTPFPIESGQDHPCQPVVLEIWPVLSDACTKYQADVRIIERCCRCIRFVVRCLGRGSSALLTPLVTQMVSLYNVHQHSCFLYLASILVDEYGKEANCIQGLVDMLQAFTVPTFKLLEQENGLRNHPDTVDDLFRLCMRFTQRSPVVFLQCPVIKPLLCCGIAACGLDHKDANASVTKFWTEFIKVGHERDTREDFELRKSLVKNLLEEHGKALVEAVIKACVFCLPSYMMPDSADVIYELMMFDRPQRPTPSLNQMLAHSVLGYSSSQLGPMSARHRIGETLISVTDPEEMFTVPRSKRRLLV</sequence>
<evidence type="ECO:0000313" key="2">
    <source>
        <dbReference type="Proteomes" id="UP001208570"/>
    </source>
</evidence>
<dbReference type="PANTHER" id="PTHR12363:SF42">
    <property type="entry name" value="TRANSPORTIN-3"/>
    <property type="match status" value="1"/>
</dbReference>
<dbReference type="EMBL" id="JAODUP010000146">
    <property type="protein sequence ID" value="KAK2159791.1"/>
    <property type="molecule type" value="Genomic_DNA"/>
</dbReference>
<keyword evidence="2" id="KW-1185">Reference proteome</keyword>
<dbReference type="InterPro" id="IPR016024">
    <property type="entry name" value="ARM-type_fold"/>
</dbReference>
<dbReference type="Pfam" id="PF24140">
    <property type="entry name" value="TPR_TNPO3_IPO13_3rd"/>
    <property type="match status" value="1"/>
</dbReference>
<reference evidence="1" key="1">
    <citation type="journal article" date="2023" name="Mol. Biol. Evol.">
        <title>Third-Generation Sequencing Reveals the Adaptive Role of the Epigenome in Three Deep-Sea Polychaetes.</title>
        <authorList>
            <person name="Perez M."/>
            <person name="Aroh O."/>
            <person name="Sun Y."/>
            <person name="Lan Y."/>
            <person name="Juniper S.K."/>
            <person name="Young C.R."/>
            <person name="Angers B."/>
            <person name="Qian P.Y."/>
        </authorList>
    </citation>
    <scope>NUCLEOTIDE SEQUENCE</scope>
    <source>
        <strain evidence="1">P08H-3</strain>
    </source>
</reference>
<dbReference type="Gene3D" id="1.25.10.10">
    <property type="entry name" value="Leucine-rich Repeat Variant"/>
    <property type="match status" value="1"/>
</dbReference>
<accession>A0AAD9N9A9</accession>
<dbReference type="SUPFAM" id="SSF48371">
    <property type="entry name" value="ARM repeat"/>
    <property type="match status" value="1"/>
</dbReference>
<dbReference type="InterPro" id="IPR058537">
    <property type="entry name" value="TPR_TNPO3_IPO13_4th"/>
</dbReference>
<name>A0AAD9N9A9_9ANNE</name>
<dbReference type="InterPro" id="IPR051345">
    <property type="entry name" value="Importin_beta-like_NTR"/>
</dbReference>
<protein>
    <submittedName>
        <fullName evidence="1">Uncharacterized protein</fullName>
    </submittedName>
</protein>